<accession>A0A9P3CRM6</accession>
<comment type="caution">
    <text evidence="2">The sequence shown here is derived from an EMBL/GenBank/DDBJ whole genome shotgun (WGS) entry which is preliminary data.</text>
</comment>
<dbReference type="EMBL" id="BOLY01000004">
    <property type="protein sequence ID" value="GIZ44500.1"/>
    <property type="molecule type" value="Genomic_DNA"/>
</dbReference>
<sequence>MPSQNTNQVAKPTRASNKTLFEAQHSTSSDMTAATGEVTKNDMASQAEHFTDQATLPGHLNHEFSIAANAPQPSFRQPYSCDCIRRQFVAELARFAAQKYLVPRGSFNQPMPASTFNPFGVTFLNTAPETTVALIAKLCCEAVAKTTILTIPAELRLRIYQYAIERHWKEDFGSYNSLDIKIWPSSGAVTKKKKRNRPLGPPITRTCKLFREEGIVEYRNFLRTFYDIYLKQQDDKMRLAAADSQRYEAEFLKPYLRPHLMIHCGRPVGTHPKDIPLYKALDAKIELGRLEKVKEPVAKVERKGVKAR</sequence>
<gene>
    <name evidence="2" type="ORF">CKM354_000769700</name>
</gene>
<protein>
    <submittedName>
        <fullName evidence="2">Uncharacterized protein</fullName>
    </submittedName>
</protein>
<keyword evidence="3" id="KW-1185">Reference proteome</keyword>
<organism evidence="2 3">
    <name type="scientific">Cercospora kikuchii</name>
    <dbReference type="NCBI Taxonomy" id="84275"/>
    <lineage>
        <taxon>Eukaryota</taxon>
        <taxon>Fungi</taxon>
        <taxon>Dikarya</taxon>
        <taxon>Ascomycota</taxon>
        <taxon>Pezizomycotina</taxon>
        <taxon>Dothideomycetes</taxon>
        <taxon>Dothideomycetidae</taxon>
        <taxon>Mycosphaerellales</taxon>
        <taxon>Mycosphaerellaceae</taxon>
        <taxon>Cercospora</taxon>
    </lineage>
</organism>
<dbReference type="AlphaFoldDB" id="A0A9P3CRM6"/>
<reference evidence="2 3" key="1">
    <citation type="submission" date="2021-01" db="EMBL/GenBank/DDBJ databases">
        <title>Cercospora kikuchii MAFF 305040 whole genome shotgun sequence.</title>
        <authorList>
            <person name="Kashiwa T."/>
            <person name="Suzuki T."/>
        </authorList>
    </citation>
    <scope>NUCLEOTIDE SEQUENCE [LARGE SCALE GENOMIC DNA]</scope>
    <source>
        <strain evidence="2 3">MAFF 305040</strain>
    </source>
</reference>
<proteinExistence type="predicted"/>
<dbReference type="RefSeq" id="XP_044658987.1">
    <property type="nucleotide sequence ID" value="XM_044803052.1"/>
</dbReference>
<evidence type="ECO:0000313" key="3">
    <source>
        <dbReference type="Proteomes" id="UP000825890"/>
    </source>
</evidence>
<feature type="compositionally biased region" description="Polar residues" evidence="1">
    <location>
        <begin position="1"/>
        <end position="32"/>
    </location>
</feature>
<name>A0A9P3CRM6_9PEZI</name>
<feature type="region of interest" description="Disordered" evidence="1">
    <location>
        <begin position="1"/>
        <end position="33"/>
    </location>
</feature>
<dbReference type="Proteomes" id="UP000825890">
    <property type="component" value="Unassembled WGS sequence"/>
</dbReference>
<dbReference type="GeneID" id="68293272"/>
<evidence type="ECO:0000313" key="2">
    <source>
        <dbReference type="EMBL" id="GIZ44500.1"/>
    </source>
</evidence>
<evidence type="ECO:0000256" key="1">
    <source>
        <dbReference type="SAM" id="MobiDB-lite"/>
    </source>
</evidence>